<proteinExistence type="predicted"/>
<name>A0ABM4UQU5_COFAR</name>
<feature type="domain" description="Reverse transcriptase zinc-binding" evidence="1">
    <location>
        <begin position="133"/>
        <end position="203"/>
    </location>
</feature>
<dbReference type="Proteomes" id="UP001652660">
    <property type="component" value="Chromosome 6c"/>
</dbReference>
<accession>A0ABM4UQU5</accession>
<evidence type="ECO:0000313" key="3">
    <source>
        <dbReference type="RefSeq" id="XP_071909654.1"/>
    </source>
</evidence>
<reference evidence="3" key="1">
    <citation type="submission" date="2025-08" db="UniProtKB">
        <authorList>
            <consortium name="RefSeq"/>
        </authorList>
    </citation>
    <scope>IDENTIFICATION</scope>
    <source>
        <tissue evidence="3">Leaves</tissue>
    </source>
</reference>
<dbReference type="RefSeq" id="XP_071909654.1">
    <property type="nucleotide sequence ID" value="XM_072053553.1"/>
</dbReference>
<protein>
    <recommendedName>
        <fullName evidence="1">Reverse transcriptase zinc-binding domain-containing protein</fullName>
    </recommendedName>
</protein>
<dbReference type="InterPro" id="IPR026960">
    <property type="entry name" value="RVT-Znf"/>
</dbReference>
<keyword evidence="2" id="KW-1185">Reference proteome</keyword>
<organism evidence="2 3">
    <name type="scientific">Coffea arabica</name>
    <name type="common">Arabian coffee</name>
    <dbReference type="NCBI Taxonomy" id="13443"/>
    <lineage>
        <taxon>Eukaryota</taxon>
        <taxon>Viridiplantae</taxon>
        <taxon>Streptophyta</taxon>
        <taxon>Embryophyta</taxon>
        <taxon>Tracheophyta</taxon>
        <taxon>Spermatophyta</taxon>
        <taxon>Magnoliopsida</taxon>
        <taxon>eudicotyledons</taxon>
        <taxon>Gunneridae</taxon>
        <taxon>Pentapetalae</taxon>
        <taxon>asterids</taxon>
        <taxon>lamiids</taxon>
        <taxon>Gentianales</taxon>
        <taxon>Rubiaceae</taxon>
        <taxon>Ixoroideae</taxon>
        <taxon>Gardenieae complex</taxon>
        <taxon>Bertiereae - Coffeeae clade</taxon>
        <taxon>Coffeeae</taxon>
        <taxon>Coffea</taxon>
    </lineage>
</organism>
<gene>
    <name evidence="3" type="primary">LOC140008700</name>
</gene>
<evidence type="ECO:0000313" key="2">
    <source>
        <dbReference type="Proteomes" id="UP001652660"/>
    </source>
</evidence>
<evidence type="ECO:0000259" key="1">
    <source>
        <dbReference type="Pfam" id="PF13966"/>
    </source>
</evidence>
<dbReference type="GeneID" id="140008700"/>
<dbReference type="Pfam" id="PF13966">
    <property type="entry name" value="zf-RVT"/>
    <property type="match status" value="1"/>
</dbReference>
<sequence>MEVRGIVEKGVRRRIGNGRGTNIWEHEWIPVSPSGQPTTPRPPNCEVVFVQQLINQSRWNTNAIFRLFNKNDAERILNIPISFAGRADSNYCKQSERGEYTVRSGYKRFLDERLGSNKGQEPVGTSFDVGSNQIKQIWNTLWKLNIKHKVKVFFWKCVNGALPVTETIHRKVAIGDPVCKGCEEEPETIEHTLLQCPLANDVWKVAPVMWDGAKKLEVQLHKVVEQDHRS</sequence>